<feature type="domain" description="Terminase large subunit GpA endonuclease" evidence="3">
    <location>
        <begin position="305"/>
        <end position="593"/>
    </location>
</feature>
<comment type="caution">
    <text evidence="4">The sequence shown here is derived from an EMBL/GenBank/DDBJ whole genome shotgun (WGS) entry which is preliminary data.</text>
</comment>
<feature type="region of interest" description="Disordered" evidence="1">
    <location>
        <begin position="609"/>
        <end position="654"/>
    </location>
</feature>
<proteinExistence type="predicted"/>
<dbReference type="EMBL" id="AAUW01000004">
    <property type="protein sequence ID" value="EAV44938.1"/>
    <property type="molecule type" value="Genomic_DNA"/>
</dbReference>
<dbReference type="Pfam" id="PF05876">
    <property type="entry name" value="GpA_ATPase"/>
    <property type="match status" value="1"/>
</dbReference>
<dbReference type="InterPro" id="IPR046454">
    <property type="entry name" value="GpA_endonuclease"/>
</dbReference>
<evidence type="ECO:0000259" key="2">
    <source>
        <dbReference type="Pfam" id="PF05876"/>
    </source>
</evidence>
<evidence type="ECO:0000313" key="4">
    <source>
        <dbReference type="EMBL" id="EAV44938.1"/>
    </source>
</evidence>
<dbReference type="InterPro" id="IPR046453">
    <property type="entry name" value="GpA_ATPase"/>
</dbReference>
<evidence type="ECO:0000313" key="5">
    <source>
        <dbReference type="Proteomes" id="UP000004848"/>
    </source>
</evidence>
<dbReference type="eggNOG" id="COG5525">
    <property type="taxonomic scope" value="Bacteria"/>
</dbReference>
<sequence>MTCLTVDTANPRRLSLEALSEVLNPPPPVDYLDYAENKVSFSERESPFKGNYNRNLFGYFDEILRALSPDDPCRIVTLAKSAQLGGTVLANIFTCGSIEMDPVDFLYVHPTEGNAKRWSKMKLSPMLKNSASLKALFPQSSRDGSDSVLYKERVDGRGAIQISGANSPASLSQVTMKRQVQDDLAKWETNTAGDPEAQADSRSQAHEFAKIFKISTPLVMPGCRITRNFEDGSQELPYVPCPHCGHMQVLRWENMLAHLDEEHPENACFYCEAPDCGAAIEEHHRSELTKHLEWRAQNPKAKRQHRSFWIWSAYSVLQTFERIARAWLKAKGDPASEQTFMNDVVGIAFQTQGEAPPWESLRDRGAVSDYPRGRVPAGALILTIGIDCQDDRVEWQVVGWGRNKNRFVIQYGVFPGHISEDSCQEKLNVLVKQTWPNAYGRKISADRIAIDGNAYTEDVWEWVKKHPASVVMMVRGNNSDSAPMLLPVKKERHKKTGKLLKWSKRFYSFNASVMKMALYRNCRKEDPLAAGYIAFPTGLDDEYYRQVTAERRVSKKNKDGFDVYNWEKDPKQANEALDTMNQAEAAALRFGVRDMPELLWDKYEAERETFPKEAQGDFEDLLSQPAPEPAPETEPETNPEPEKASRSKWRKRTG</sequence>
<protein>
    <submittedName>
        <fullName evidence="4">Probable bacteriophage-related protein</fullName>
    </submittedName>
</protein>
<dbReference type="Proteomes" id="UP000004848">
    <property type="component" value="Unassembled WGS sequence"/>
</dbReference>
<dbReference type="GeneID" id="68845697"/>
<dbReference type="AlphaFoldDB" id="A0NQ80"/>
<dbReference type="GO" id="GO:0004519">
    <property type="term" value="F:endonuclease activity"/>
    <property type="evidence" value="ECO:0007669"/>
    <property type="project" value="InterPro"/>
</dbReference>
<dbReference type="GO" id="GO:0016887">
    <property type="term" value="F:ATP hydrolysis activity"/>
    <property type="evidence" value="ECO:0007669"/>
    <property type="project" value="InterPro"/>
</dbReference>
<feature type="domain" description="Phage terminase large subunit GpA ATPase" evidence="2">
    <location>
        <begin position="47"/>
        <end position="291"/>
    </location>
</feature>
<name>A0NQ80_ROSAI</name>
<accession>A0NQ80</accession>
<reference evidence="4 5" key="1">
    <citation type="submission" date="2006-05" db="EMBL/GenBank/DDBJ databases">
        <authorList>
            <person name="King G."/>
            <person name="Ferriera S."/>
            <person name="Johnson J."/>
            <person name="Kravitz S."/>
            <person name="Beeson K."/>
            <person name="Sutton G."/>
            <person name="Rogers Y.-H."/>
            <person name="Friedman R."/>
            <person name="Frazier M."/>
            <person name="Venter J.C."/>
        </authorList>
    </citation>
    <scope>NUCLEOTIDE SEQUENCE [LARGE SCALE GENOMIC DNA]</scope>
    <source>
        <strain evidence="5">ATCC 25650 / DSM 13394 / JCM 20685 / NBRC 16684 / NCIMB 2208 / IAM 12614 / B1</strain>
    </source>
</reference>
<gene>
    <name evidence="4" type="ORF">SIAM614_13023</name>
</gene>
<dbReference type="OrthoDB" id="5181253at2"/>
<dbReference type="Pfam" id="PF20454">
    <property type="entry name" value="GpA_nuclease"/>
    <property type="match status" value="1"/>
</dbReference>
<dbReference type="RefSeq" id="WP_006933051.1">
    <property type="nucleotide sequence ID" value="NZ_AAUW01000004.1"/>
</dbReference>
<evidence type="ECO:0000256" key="1">
    <source>
        <dbReference type="SAM" id="MobiDB-lite"/>
    </source>
</evidence>
<evidence type="ECO:0000259" key="3">
    <source>
        <dbReference type="Pfam" id="PF20454"/>
    </source>
</evidence>
<organism evidence="4 5">
    <name type="scientific">Roseibium aggregatum (strain ATCC 25650 / DSM 13394 / JCM 20685 / NBRC 16684 / NCIMB 2208 / IAM 12614 / B1)</name>
    <name type="common">Stappia aggregata</name>
    <dbReference type="NCBI Taxonomy" id="384765"/>
    <lineage>
        <taxon>Bacteria</taxon>
        <taxon>Pseudomonadati</taxon>
        <taxon>Pseudomonadota</taxon>
        <taxon>Alphaproteobacteria</taxon>
        <taxon>Hyphomicrobiales</taxon>
        <taxon>Stappiaceae</taxon>
        <taxon>Roseibium</taxon>
    </lineage>
</organism>